<evidence type="ECO:0000256" key="1">
    <source>
        <dbReference type="SAM" id="MobiDB-lite"/>
    </source>
</evidence>
<feature type="transmembrane region" description="Helical" evidence="2">
    <location>
        <begin position="41"/>
        <end position="63"/>
    </location>
</feature>
<keyword evidence="2" id="KW-0812">Transmembrane</keyword>
<feature type="transmembrane region" description="Helical" evidence="2">
    <location>
        <begin position="75"/>
        <end position="97"/>
    </location>
</feature>
<dbReference type="Proteomes" id="UP001501803">
    <property type="component" value="Unassembled WGS sequence"/>
</dbReference>
<keyword evidence="2" id="KW-0472">Membrane</keyword>
<proteinExistence type="predicted"/>
<keyword evidence="2" id="KW-1133">Transmembrane helix</keyword>
<comment type="caution">
    <text evidence="3">The sequence shown here is derived from an EMBL/GenBank/DDBJ whole genome shotgun (WGS) entry which is preliminary data.</text>
</comment>
<dbReference type="RefSeq" id="WP_345068075.1">
    <property type="nucleotide sequence ID" value="NZ_BAABCN010000010.1"/>
</dbReference>
<evidence type="ECO:0008006" key="5">
    <source>
        <dbReference type="Google" id="ProtNLM"/>
    </source>
</evidence>
<dbReference type="EMBL" id="BAABCN010000010">
    <property type="protein sequence ID" value="GAA3885453.1"/>
    <property type="molecule type" value="Genomic_DNA"/>
</dbReference>
<name>A0ABP7KRC3_9MICO</name>
<gene>
    <name evidence="3" type="ORF">GCM10022381_29440</name>
</gene>
<evidence type="ECO:0000313" key="3">
    <source>
        <dbReference type="EMBL" id="GAA3885453.1"/>
    </source>
</evidence>
<sequence length="136" mass="14181">MSSAEQPAQPDTPNEPDHTAPASGESVVGETTVLVHRSPRYFNFMLLGAIIGAIAALILTVAFPDNPDFGKTQVFGFLLLAGLAVGVALGSLVALILDRLGRSRTVVVDKIVEKATPADPAPDADPSTRSSNENSE</sequence>
<protein>
    <recommendedName>
        <fullName evidence="5">Potassium transporter Trk</fullName>
    </recommendedName>
</protein>
<reference evidence="4" key="1">
    <citation type="journal article" date="2019" name="Int. J. Syst. Evol. Microbiol.">
        <title>The Global Catalogue of Microorganisms (GCM) 10K type strain sequencing project: providing services to taxonomists for standard genome sequencing and annotation.</title>
        <authorList>
            <consortium name="The Broad Institute Genomics Platform"/>
            <consortium name="The Broad Institute Genome Sequencing Center for Infectious Disease"/>
            <person name="Wu L."/>
            <person name="Ma J."/>
        </authorList>
    </citation>
    <scope>NUCLEOTIDE SEQUENCE [LARGE SCALE GENOMIC DNA]</scope>
    <source>
        <strain evidence="4">JCM 17021</strain>
    </source>
</reference>
<evidence type="ECO:0000313" key="4">
    <source>
        <dbReference type="Proteomes" id="UP001501803"/>
    </source>
</evidence>
<organism evidence="3 4">
    <name type="scientific">Leifsonia kafniensis</name>
    <dbReference type="NCBI Taxonomy" id="475957"/>
    <lineage>
        <taxon>Bacteria</taxon>
        <taxon>Bacillati</taxon>
        <taxon>Actinomycetota</taxon>
        <taxon>Actinomycetes</taxon>
        <taxon>Micrococcales</taxon>
        <taxon>Microbacteriaceae</taxon>
        <taxon>Leifsonia</taxon>
    </lineage>
</organism>
<keyword evidence="4" id="KW-1185">Reference proteome</keyword>
<accession>A0ABP7KRC3</accession>
<evidence type="ECO:0000256" key="2">
    <source>
        <dbReference type="SAM" id="Phobius"/>
    </source>
</evidence>
<feature type="region of interest" description="Disordered" evidence="1">
    <location>
        <begin position="116"/>
        <end position="136"/>
    </location>
</feature>
<feature type="region of interest" description="Disordered" evidence="1">
    <location>
        <begin position="1"/>
        <end position="26"/>
    </location>
</feature>
<feature type="compositionally biased region" description="Polar residues" evidence="1">
    <location>
        <begin position="127"/>
        <end position="136"/>
    </location>
</feature>
<feature type="compositionally biased region" description="Polar residues" evidence="1">
    <location>
        <begin position="1"/>
        <end position="12"/>
    </location>
</feature>